<evidence type="ECO:0000256" key="3">
    <source>
        <dbReference type="SAM" id="MobiDB-lite"/>
    </source>
</evidence>
<dbReference type="PANTHER" id="PTHR12566:SF7">
    <property type="entry name" value="CYTOPLASMIC POLYADENYLATION ELEMENT-BINDING PROTEIN 3"/>
    <property type="match status" value="1"/>
</dbReference>
<dbReference type="GO" id="GO:0071230">
    <property type="term" value="P:cellular response to amino acid stimulus"/>
    <property type="evidence" value="ECO:0007669"/>
    <property type="project" value="Ensembl"/>
</dbReference>
<evidence type="ECO:0000259" key="4">
    <source>
        <dbReference type="PROSITE" id="PS50102"/>
    </source>
</evidence>
<evidence type="ECO:0000313" key="5">
    <source>
        <dbReference type="Ensembl" id="ENSECAP00000076763.1"/>
    </source>
</evidence>
<feature type="compositionally biased region" description="Pro residues" evidence="3">
    <location>
        <begin position="89"/>
        <end position="98"/>
    </location>
</feature>
<dbReference type="GO" id="GO:0061158">
    <property type="term" value="P:3'-UTR-mediated mRNA destabilization"/>
    <property type="evidence" value="ECO:0007669"/>
    <property type="project" value="Ensembl"/>
</dbReference>
<dbReference type="GO" id="GO:0005829">
    <property type="term" value="C:cytosol"/>
    <property type="evidence" value="ECO:0007669"/>
    <property type="project" value="Ensembl"/>
</dbReference>
<dbReference type="GO" id="GO:0008135">
    <property type="term" value="F:translation factor activity, RNA binding"/>
    <property type="evidence" value="ECO:0000318"/>
    <property type="project" value="GO_Central"/>
</dbReference>
<feature type="compositionally biased region" description="Low complexity" evidence="3">
    <location>
        <begin position="186"/>
        <end position="208"/>
    </location>
</feature>
<comment type="similarity">
    <text evidence="1">Belongs to the RRM CPEB family.</text>
</comment>
<organism evidence="5 6">
    <name type="scientific">Equus caballus</name>
    <name type="common">Horse</name>
    <dbReference type="NCBI Taxonomy" id="9796"/>
    <lineage>
        <taxon>Eukaryota</taxon>
        <taxon>Metazoa</taxon>
        <taxon>Chordata</taxon>
        <taxon>Craniata</taxon>
        <taxon>Vertebrata</taxon>
        <taxon>Euteleostomi</taxon>
        <taxon>Mammalia</taxon>
        <taxon>Eutheria</taxon>
        <taxon>Laurasiatheria</taxon>
        <taxon>Perissodactyla</taxon>
        <taxon>Equidae</taxon>
        <taxon>Equus</taxon>
    </lineage>
</organism>
<protein>
    <submittedName>
        <fullName evidence="5">Cytoplasmic polyadenylation element binding protein 3</fullName>
    </submittedName>
</protein>
<reference evidence="5" key="3">
    <citation type="submission" date="2025-09" db="UniProtKB">
        <authorList>
            <consortium name="Ensembl"/>
        </authorList>
    </citation>
    <scope>IDENTIFICATION</scope>
    <source>
        <strain evidence="5">Thoroughbred</strain>
    </source>
</reference>
<dbReference type="PROSITE" id="PS50102">
    <property type="entry name" value="RRM"/>
    <property type="match status" value="2"/>
</dbReference>
<keyword evidence="6" id="KW-1185">Reference proteome</keyword>
<dbReference type="CDD" id="cd12724">
    <property type="entry name" value="RRM1_CPEB2_like"/>
    <property type="match status" value="1"/>
</dbReference>
<dbReference type="Gene3D" id="3.30.70.330">
    <property type="match status" value="2"/>
</dbReference>
<dbReference type="GO" id="GO:0030014">
    <property type="term" value="C:CCR4-NOT complex"/>
    <property type="evidence" value="ECO:0007669"/>
    <property type="project" value="Ensembl"/>
</dbReference>
<dbReference type="SUPFAM" id="SSF54928">
    <property type="entry name" value="RNA-binding domain, RBD"/>
    <property type="match status" value="1"/>
</dbReference>
<dbReference type="InterPro" id="IPR035979">
    <property type="entry name" value="RBD_domain_sf"/>
</dbReference>
<name>A0A9L0SS07_HORSE</name>
<feature type="region of interest" description="Disordered" evidence="3">
    <location>
        <begin position="160"/>
        <end position="208"/>
    </location>
</feature>
<dbReference type="PANTHER" id="PTHR12566">
    <property type="entry name" value="CYTOPLASMIC POLYADENYLATION ELEMENT BINDING PROTEIN CPEB"/>
    <property type="match status" value="1"/>
</dbReference>
<dbReference type="GO" id="GO:0060213">
    <property type="term" value="P:positive regulation of nuclear-transcribed mRNA poly(A) tail shortening"/>
    <property type="evidence" value="ECO:0007669"/>
    <property type="project" value="Ensembl"/>
</dbReference>
<dbReference type="GO" id="GO:0003730">
    <property type="term" value="F:mRNA 3'-UTR binding"/>
    <property type="evidence" value="ECO:0000318"/>
    <property type="project" value="GO_Central"/>
</dbReference>
<feature type="region of interest" description="Disordered" evidence="3">
    <location>
        <begin position="1"/>
        <end position="116"/>
    </location>
</feature>
<feature type="compositionally biased region" description="Pro residues" evidence="3">
    <location>
        <begin position="167"/>
        <end position="185"/>
    </location>
</feature>
<dbReference type="AlphaFoldDB" id="A0A9L0SS07"/>
<dbReference type="InterPro" id="IPR034819">
    <property type="entry name" value="CPEB"/>
</dbReference>
<dbReference type="GO" id="GO:1900153">
    <property type="term" value="P:positive regulation of nuclear-transcribed mRNA catabolic process, deadenylation-dependent decay"/>
    <property type="evidence" value="ECO:0007669"/>
    <property type="project" value="Ensembl"/>
</dbReference>
<dbReference type="CDD" id="cd12726">
    <property type="entry name" value="RRM2_CPEB2_like"/>
    <property type="match status" value="1"/>
</dbReference>
<accession>A0A9L0SS07</accession>
<dbReference type="GO" id="GO:0030496">
    <property type="term" value="C:midbody"/>
    <property type="evidence" value="ECO:0007669"/>
    <property type="project" value="Ensembl"/>
</dbReference>
<feature type="domain" description="RRM" evidence="4">
    <location>
        <begin position="535"/>
        <end position="618"/>
    </location>
</feature>
<dbReference type="GO" id="GO:0005737">
    <property type="term" value="C:cytoplasm"/>
    <property type="evidence" value="ECO:0000318"/>
    <property type="project" value="GO_Central"/>
</dbReference>
<keyword evidence="2" id="KW-0694">RNA-binding</keyword>
<feature type="compositionally biased region" description="Low complexity" evidence="3">
    <location>
        <begin position="13"/>
        <end position="39"/>
    </location>
</feature>
<dbReference type="Ensembl" id="ENSECAT00000094514.1">
    <property type="protein sequence ID" value="ENSECAP00000076763.1"/>
    <property type="gene ID" value="ENSECAG00000000077.4"/>
</dbReference>
<feature type="compositionally biased region" description="Polar residues" evidence="3">
    <location>
        <begin position="105"/>
        <end position="116"/>
    </location>
</feature>
<dbReference type="FunFam" id="3.30.70.330:FF:000008">
    <property type="entry name" value="Cytoplasmic polyadenylation element-binding 2 isoform X2"/>
    <property type="match status" value="1"/>
</dbReference>
<evidence type="ECO:0000256" key="2">
    <source>
        <dbReference type="PROSITE-ProRule" id="PRU00176"/>
    </source>
</evidence>
<feature type="domain" description="RRM" evidence="4">
    <location>
        <begin position="427"/>
        <end position="514"/>
    </location>
</feature>
<gene>
    <name evidence="5" type="primary">CPEB3</name>
</gene>
<dbReference type="GeneTree" id="ENSGT00940000158949"/>
<dbReference type="Proteomes" id="UP000002281">
    <property type="component" value="Chromosome 1"/>
</dbReference>
<dbReference type="GO" id="GO:0007616">
    <property type="term" value="P:long-term memory"/>
    <property type="evidence" value="ECO:0000318"/>
    <property type="project" value="GO_Central"/>
</dbReference>
<dbReference type="Pfam" id="PF16367">
    <property type="entry name" value="RRM_7"/>
    <property type="match status" value="1"/>
</dbReference>
<dbReference type="GO" id="GO:0000122">
    <property type="term" value="P:negative regulation of transcription by RNA polymerase II"/>
    <property type="evidence" value="ECO:0007669"/>
    <property type="project" value="Ensembl"/>
</dbReference>
<dbReference type="GO" id="GO:0043005">
    <property type="term" value="C:neuron projection"/>
    <property type="evidence" value="ECO:0000318"/>
    <property type="project" value="GO_Central"/>
</dbReference>
<dbReference type="InterPro" id="IPR000504">
    <property type="entry name" value="RRM_dom"/>
</dbReference>
<dbReference type="GO" id="GO:0005886">
    <property type="term" value="C:plasma membrane"/>
    <property type="evidence" value="ECO:0007669"/>
    <property type="project" value="Ensembl"/>
</dbReference>
<feature type="compositionally biased region" description="Low complexity" evidence="3">
    <location>
        <begin position="52"/>
        <end position="61"/>
    </location>
</feature>
<dbReference type="GO" id="GO:2000766">
    <property type="term" value="P:negative regulation of cytoplasmic translation"/>
    <property type="evidence" value="ECO:0000318"/>
    <property type="project" value="GO_Central"/>
</dbReference>
<dbReference type="GO" id="GO:0150052">
    <property type="term" value="P:regulation of postsynapse assembly"/>
    <property type="evidence" value="ECO:0000318"/>
    <property type="project" value="GO_Central"/>
</dbReference>
<dbReference type="SMART" id="SM00360">
    <property type="entry name" value="RRM"/>
    <property type="match status" value="2"/>
</dbReference>
<reference evidence="5 6" key="1">
    <citation type="journal article" date="2009" name="Science">
        <title>Genome sequence, comparative analysis, and population genetics of the domestic horse.</title>
        <authorList>
            <consortium name="Broad Institute Genome Sequencing Platform"/>
            <consortium name="Broad Institute Whole Genome Assembly Team"/>
            <person name="Wade C.M."/>
            <person name="Giulotto E."/>
            <person name="Sigurdsson S."/>
            <person name="Zoli M."/>
            <person name="Gnerre S."/>
            <person name="Imsland F."/>
            <person name="Lear T.L."/>
            <person name="Adelson D.L."/>
            <person name="Bailey E."/>
            <person name="Bellone R.R."/>
            <person name="Bloecker H."/>
            <person name="Distl O."/>
            <person name="Edgar R.C."/>
            <person name="Garber M."/>
            <person name="Leeb T."/>
            <person name="Mauceli E."/>
            <person name="MacLeod J.N."/>
            <person name="Penedo M.C.T."/>
            <person name="Raison J.M."/>
            <person name="Sharpe T."/>
            <person name="Vogel J."/>
            <person name="Andersson L."/>
            <person name="Antczak D.F."/>
            <person name="Biagi T."/>
            <person name="Binns M.M."/>
            <person name="Chowdhary B.P."/>
            <person name="Coleman S.J."/>
            <person name="Della Valle G."/>
            <person name="Fryc S."/>
            <person name="Guerin G."/>
            <person name="Hasegawa T."/>
            <person name="Hill E.W."/>
            <person name="Jurka J."/>
            <person name="Kiialainen A."/>
            <person name="Lindgren G."/>
            <person name="Liu J."/>
            <person name="Magnani E."/>
            <person name="Mickelson J.R."/>
            <person name="Murray J."/>
            <person name="Nergadze S.G."/>
            <person name="Onofrio R."/>
            <person name="Pedroni S."/>
            <person name="Piras M.F."/>
            <person name="Raudsepp T."/>
            <person name="Rocchi M."/>
            <person name="Roeed K.H."/>
            <person name="Ryder O.A."/>
            <person name="Searle S."/>
            <person name="Skow L."/>
            <person name="Swinburne J.E."/>
            <person name="Syvaenen A.C."/>
            <person name="Tozaki T."/>
            <person name="Valberg S.J."/>
            <person name="Vaudin M."/>
            <person name="White J.R."/>
            <person name="Zody M.C."/>
            <person name="Lander E.S."/>
            <person name="Lindblad-Toh K."/>
        </authorList>
    </citation>
    <scope>NUCLEOTIDE SEQUENCE [LARGE SCALE GENOMIC DNA]</scope>
    <source>
        <strain evidence="5 6">Thoroughbred</strain>
    </source>
</reference>
<dbReference type="GO" id="GO:0000900">
    <property type="term" value="F:mRNA regulatory element binding translation repressor activity"/>
    <property type="evidence" value="ECO:0000318"/>
    <property type="project" value="GO_Central"/>
</dbReference>
<proteinExistence type="inferred from homology"/>
<dbReference type="GO" id="GO:0043022">
    <property type="term" value="F:ribosome binding"/>
    <property type="evidence" value="ECO:0000318"/>
    <property type="project" value="GO_Central"/>
</dbReference>
<dbReference type="GO" id="GO:0005654">
    <property type="term" value="C:nucleoplasm"/>
    <property type="evidence" value="ECO:0007669"/>
    <property type="project" value="Ensembl"/>
</dbReference>
<dbReference type="GO" id="GO:0005634">
    <property type="term" value="C:nucleus"/>
    <property type="evidence" value="ECO:0000318"/>
    <property type="project" value="GO_Central"/>
</dbReference>
<feature type="compositionally biased region" description="Basic and acidic residues" evidence="3">
    <location>
        <begin position="1"/>
        <end position="11"/>
    </location>
</feature>
<dbReference type="GO" id="GO:0045202">
    <property type="term" value="C:synapse"/>
    <property type="evidence" value="ECO:0000318"/>
    <property type="project" value="GO_Central"/>
</dbReference>
<reference evidence="5" key="2">
    <citation type="submission" date="2025-08" db="UniProtKB">
        <authorList>
            <consortium name="Ensembl"/>
        </authorList>
    </citation>
    <scope>IDENTIFICATION</scope>
    <source>
        <strain evidence="5">Thoroughbred</strain>
    </source>
</reference>
<dbReference type="FunFam" id="3.30.70.330:FF:000009">
    <property type="entry name" value="cytoplasmic polyadenylation element-binding protein 2 isoform X1"/>
    <property type="match status" value="1"/>
</dbReference>
<evidence type="ECO:0000313" key="6">
    <source>
        <dbReference type="Proteomes" id="UP000002281"/>
    </source>
</evidence>
<sequence length="718" mass="77776">MQDDLLMDKSKTQPQSQQQRQQQQQQQPQPEPSAAEAPSTPLSSETPKPEDSSAVPALSPAAAPPAPNGPDKMQMESPLLPGLSFHQPPQQPPPPQEPAAPGASLSPSFGSTWSTGTTNAVEDSFFQGITPVNGTMLFQNFPHHVNPVFGGTFSPQIGLAQTQHHQQPPPPAPQPAQPAQPPQAQPPQQRRSPASPSQAPYAQRSAAAAYGHQPIMTSKPSSSSAAAAAAAAAAASSASSSWNTHQSVNAAWSAPSNPWGGLQAGRDPRRAVGVGVGVGVGVPSPLNPISPLKKPFSSNVIAPPKFPRAAPLTSKSWMEDNAFRTDNGNNLLPFQDRSRPYDTFNLHSLENSLMDMIRTDHEPLKGRMGINFHHPGTDNIMALNSRSSLFPFEDAFLDDSHGDQSLSSGLSSPTRCQNGERVERYSRKVFVGGLPPDIDEDEITASFRRFGPLVVDWPHKAESKSYFPPKGYAFLLFQEESSVQALIDACLEEDGKLYLCVSSPTIKDKPVQIRPWNLSDSDFVMDGSQPLDPRKTIFVGGVPRPLRAVELAMIMDRLYGGVCYAGIDTDPELKYPKGAGRVAFSNQQSYIAAISARFVQLQHNDIDKRQLSLTECEFCFFRPALSMTAGSPFLGLLRLRSGCWSTLSVDICLVVEAKQPSARRLELGKQAAAISLRALPRPAVLQSWGRGNSFHHLGSFLAFRCRDIRPVPYTLTSL</sequence>
<dbReference type="InterPro" id="IPR012677">
    <property type="entry name" value="Nucleotide-bd_a/b_plait_sf"/>
</dbReference>
<evidence type="ECO:0000256" key="1">
    <source>
        <dbReference type="ARBA" id="ARBA00010347"/>
    </source>
</evidence>